<feature type="domain" description="PDZ" evidence="12">
    <location>
        <begin position="119"/>
        <end position="197"/>
    </location>
</feature>
<evidence type="ECO:0000256" key="10">
    <source>
        <dbReference type="ARBA" id="ARBA00023136"/>
    </source>
</evidence>
<comment type="subcellular location">
    <subcellularLocation>
        <location evidence="2">Membrane</location>
        <topology evidence="2">Multi-pass membrane protein</topology>
    </subcellularLocation>
</comment>
<evidence type="ECO:0000313" key="14">
    <source>
        <dbReference type="Proteomes" id="UP000317093"/>
    </source>
</evidence>
<dbReference type="InterPro" id="IPR036034">
    <property type="entry name" value="PDZ_sf"/>
</dbReference>
<keyword evidence="5 11" id="KW-0812">Transmembrane</keyword>
<sequence>MDPIRIVAILIALGLVIFVHELGHFMVARWAGVLVERFSIGFGPVLFSFRRGDTEYAISAIPLGGYVKMLGQTDTPGIDEPIDDARSYQNKSVGWRMAIISAGVTMNLIFGFVCYAVAYGIGVPSIPALIGAAVPGMPAWEAGIHSGDNIISVNGHSPADYEMLVNEVALTNPKYETVHLVVERDGKKLYFDVRPKQSDLKPQIGVTESQGLILSESMPVRDHSPAARIKGDAPIAGDEVIAVNGTKVGTYLEYAEAMFAGEGEPATLTLERKGAEGSKSTSTVDVALETNHIRRLGLEMTPGKIVAIQADSPATRAVDEEGNPAQIIPGADTIQAVDGVSDFDPMRLADIIAAKAGQEVTLTLLREDKRQRTVNVKVTPDDTPTWIDRNAGRIWFDGDAPMGIPSLGIAFQVSPRIRRVTPGSPAQRATIVDPSGKSGASLQPGDVVKKIEFIYEVEGKPQKPYEIDVKDEEWPTVFWALQSPEVRKVKLWVKHESAEQGASDAPETATELVEVSLEPEADPTWPFWQRGMNFQVAEEVRQEESIGGALWAGLERTRTSVVRLYLLLRGLIQGTISYQNLAGPIFIGTVAYSLAYDFSKLVLFLGMLNINLAIINFLPIPILDGGHMVFLLYELVLRRQPSERILLIANYMGLFLIIGLMILVFGLDISRLF</sequence>
<evidence type="ECO:0000256" key="1">
    <source>
        <dbReference type="ARBA" id="ARBA00001947"/>
    </source>
</evidence>
<keyword evidence="14" id="KW-1185">Reference proteome</keyword>
<evidence type="ECO:0000259" key="12">
    <source>
        <dbReference type="PROSITE" id="PS50106"/>
    </source>
</evidence>
<keyword evidence="8 11" id="KW-1133">Transmembrane helix</keyword>
<dbReference type="PROSITE" id="PS50106">
    <property type="entry name" value="PDZ"/>
    <property type="match status" value="1"/>
</dbReference>
<evidence type="ECO:0000256" key="2">
    <source>
        <dbReference type="ARBA" id="ARBA00004141"/>
    </source>
</evidence>
<dbReference type="EC" id="3.4.24.-" evidence="13"/>
<comment type="cofactor">
    <cofactor evidence="1">
        <name>Zn(2+)</name>
        <dbReference type="ChEBI" id="CHEBI:29105"/>
    </cofactor>
</comment>
<feature type="transmembrane region" description="Helical" evidence="11">
    <location>
        <begin position="97"/>
        <end position="121"/>
    </location>
</feature>
<dbReference type="PANTHER" id="PTHR42837">
    <property type="entry name" value="REGULATOR OF SIGMA-E PROTEASE RSEP"/>
    <property type="match status" value="1"/>
</dbReference>
<dbReference type="EMBL" id="CP036279">
    <property type="protein sequence ID" value="QDU64573.1"/>
    <property type="molecule type" value="Genomic_DNA"/>
</dbReference>
<keyword evidence="9 13" id="KW-0482">Metalloprotease</keyword>
<dbReference type="SMART" id="SM00228">
    <property type="entry name" value="PDZ"/>
    <property type="match status" value="3"/>
</dbReference>
<dbReference type="OrthoDB" id="9782003at2"/>
<keyword evidence="7" id="KW-0862">Zinc</keyword>
<accession>A0A518BCF1</accession>
<dbReference type="InterPro" id="IPR008915">
    <property type="entry name" value="Peptidase_M50"/>
</dbReference>
<evidence type="ECO:0000256" key="3">
    <source>
        <dbReference type="ARBA" id="ARBA00007931"/>
    </source>
</evidence>
<name>A0A518BCF1_9BACT</name>
<gene>
    <name evidence="13" type="ORF">Pan216_54630</name>
</gene>
<dbReference type="SUPFAM" id="SSF50156">
    <property type="entry name" value="PDZ domain-like"/>
    <property type="match status" value="3"/>
</dbReference>
<dbReference type="NCBIfam" id="TIGR00054">
    <property type="entry name" value="RIP metalloprotease RseP"/>
    <property type="match status" value="1"/>
</dbReference>
<dbReference type="RefSeq" id="WP_145262867.1">
    <property type="nucleotide sequence ID" value="NZ_CP036279.1"/>
</dbReference>
<dbReference type="InterPro" id="IPR001478">
    <property type="entry name" value="PDZ"/>
</dbReference>
<evidence type="ECO:0000256" key="11">
    <source>
        <dbReference type="SAM" id="Phobius"/>
    </source>
</evidence>
<dbReference type="GO" id="GO:0016020">
    <property type="term" value="C:membrane"/>
    <property type="evidence" value="ECO:0007669"/>
    <property type="project" value="UniProtKB-SubCell"/>
</dbReference>
<keyword evidence="4 13" id="KW-0645">Protease</keyword>
<evidence type="ECO:0000313" key="13">
    <source>
        <dbReference type="EMBL" id="QDU64573.1"/>
    </source>
</evidence>
<keyword evidence="10 11" id="KW-0472">Membrane</keyword>
<dbReference type="GO" id="GO:0004222">
    <property type="term" value="F:metalloendopeptidase activity"/>
    <property type="evidence" value="ECO:0007669"/>
    <property type="project" value="InterPro"/>
</dbReference>
<organism evidence="13 14">
    <name type="scientific">Kolteria novifilia</name>
    <dbReference type="NCBI Taxonomy" id="2527975"/>
    <lineage>
        <taxon>Bacteria</taxon>
        <taxon>Pseudomonadati</taxon>
        <taxon>Planctomycetota</taxon>
        <taxon>Planctomycetia</taxon>
        <taxon>Kolteriales</taxon>
        <taxon>Kolteriaceae</taxon>
        <taxon>Kolteria</taxon>
    </lineage>
</organism>
<evidence type="ECO:0000256" key="7">
    <source>
        <dbReference type="ARBA" id="ARBA00022833"/>
    </source>
</evidence>
<dbReference type="GO" id="GO:0006508">
    <property type="term" value="P:proteolysis"/>
    <property type="evidence" value="ECO:0007669"/>
    <property type="project" value="UniProtKB-KW"/>
</dbReference>
<feature type="transmembrane region" description="Helical" evidence="11">
    <location>
        <begin position="6"/>
        <end position="27"/>
    </location>
</feature>
<dbReference type="PANTHER" id="PTHR42837:SF2">
    <property type="entry name" value="MEMBRANE METALLOPROTEASE ARASP2, CHLOROPLASTIC-RELATED"/>
    <property type="match status" value="1"/>
</dbReference>
<evidence type="ECO:0000256" key="5">
    <source>
        <dbReference type="ARBA" id="ARBA00022692"/>
    </source>
</evidence>
<evidence type="ECO:0000256" key="4">
    <source>
        <dbReference type="ARBA" id="ARBA00022670"/>
    </source>
</evidence>
<feature type="transmembrane region" description="Helical" evidence="11">
    <location>
        <begin position="645"/>
        <end position="667"/>
    </location>
</feature>
<evidence type="ECO:0000256" key="8">
    <source>
        <dbReference type="ARBA" id="ARBA00022989"/>
    </source>
</evidence>
<feature type="transmembrane region" description="Helical" evidence="11">
    <location>
        <begin position="610"/>
        <end position="633"/>
    </location>
</feature>
<feature type="transmembrane region" description="Helical" evidence="11">
    <location>
        <begin position="581"/>
        <end position="598"/>
    </location>
</feature>
<dbReference type="Pfam" id="PF02163">
    <property type="entry name" value="Peptidase_M50"/>
    <property type="match status" value="1"/>
</dbReference>
<dbReference type="KEGG" id="knv:Pan216_54630"/>
<dbReference type="Gene3D" id="2.30.42.10">
    <property type="match status" value="3"/>
</dbReference>
<reference evidence="13 14" key="1">
    <citation type="submission" date="2019-02" db="EMBL/GenBank/DDBJ databases">
        <title>Deep-cultivation of Planctomycetes and their phenomic and genomic characterization uncovers novel biology.</title>
        <authorList>
            <person name="Wiegand S."/>
            <person name="Jogler M."/>
            <person name="Boedeker C."/>
            <person name="Pinto D."/>
            <person name="Vollmers J."/>
            <person name="Rivas-Marin E."/>
            <person name="Kohn T."/>
            <person name="Peeters S.H."/>
            <person name="Heuer A."/>
            <person name="Rast P."/>
            <person name="Oberbeckmann S."/>
            <person name="Bunk B."/>
            <person name="Jeske O."/>
            <person name="Meyerdierks A."/>
            <person name="Storesund J.E."/>
            <person name="Kallscheuer N."/>
            <person name="Luecker S."/>
            <person name="Lage O.M."/>
            <person name="Pohl T."/>
            <person name="Merkel B.J."/>
            <person name="Hornburger P."/>
            <person name="Mueller R.-W."/>
            <person name="Bruemmer F."/>
            <person name="Labrenz M."/>
            <person name="Spormann A.M."/>
            <person name="Op den Camp H."/>
            <person name="Overmann J."/>
            <person name="Amann R."/>
            <person name="Jetten M.S.M."/>
            <person name="Mascher T."/>
            <person name="Medema M.H."/>
            <person name="Devos D.P."/>
            <person name="Kaster A.-K."/>
            <person name="Ovreas L."/>
            <person name="Rohde M."/>
            <person name="Galperin M.Y."/>
            <person name="Jogler C."/>
        </authorList>
    </citation>
    <scope>NUCLEOTIDE SEQUENCE [LARGE SCALE GENOMIC DNA]</scope>
    <source>
        <strain evidence="13 14">Pan216</strain>
    </source>
</reference>
<dbReference type="Proteomes" id="UP000317093">
    <property type="component" value="Chromosome"/>
</dbReference>
<dbReference type="AlphaFoldDB" id="A0A518BCF1"/>
<proteinExistence type="inferred from homology"/>
<dbReference type="InterPro" id="IPR004387">
    <property type="entry name" value="Pept_M50_Zn"/>
</dbReference>
<keyword evidence="6 13" id="KW-0378">Hydrolase</keyword>
<comment type="similarity">
    <text evidence="3">Belongs to the peptidase M50B family.</text>
</comment>
<protein>
    <submittedName>
        <fullName evidence="13">Zinc metalloprotease</fullName>
        <ecNumber evidence="13">3.4.24.-</ecNumber>
    </submittedName>
</protein>
<evidence type="ECO:0000256" key="9">
    <source>
        <dbReference type="ARBA" id="ARBA00023049"/>
    </source>
</evidence>
<dbReference type="CDD" id="cd06163">
    <property type="entry name" value="S2P-M50_PDZ_RseP-like"/>
    <property type="match status" value="2"/>
</dbReference>
<evidence type="ECO:0000256" key="6">
    <source>
        <dbReference type="ARBA" id="ARBA00022801"/>
    </source>
</evidence>